<name>A0A291PHC7_9PROT</name>
<keyword evidence="4 6" id="KW-1133">Transmembrane helix</keyword>
<dbReference type="PANTHER" id="PTHR43791">
    <property type="entry name" value="PERMEASE-RELATED"/>
    <property type="match status" value="1"/>
</dbReference>
<feature type="transmembrane region" description="Helical" evidence="6">
    <location>
        <begin position="274"/>
        <end position="295"/>
    </location>
</feature>
<gene>
    <name evidence="8" type="ORF">CIW82_09445</name>
</gene>
<dbReference type="KEGG" id="ato:CIW82_09445"/>
<accession>A0A291PHC7</accession>
<dbReference type="GO" id="GO:0022857">
    <property type="term" value="F:transmembrane transporter activity"/>
    <property type="evidence" value="ECO:0007669"/>
    <property type="project" value="InterPro"/>
</dbReference>
<sequence>MAQAAHARIACMIGNQSTVKHGFDVGCMPALPDQSRIDRLFNRVSWRIVPFLCLSVFVAYIDRVNVSFAKLQMNGELHLSEAAYGLGAGLFFLGYILFEIPSNLALQKTGARVWLARIMITWGLATALMWFVSGATSFCLLRFVLGVAEAGFVPGALFYLGQWLPARKRGRVIALFMVGMPLSSVIASPLSGAILAYMSGFAGVSGWRWLFFIEALPPVLLGVWALAFLPDHNRAVPWLSEEERHIIKNEIEKEQDKIENDDHSLLSVFTDKNIWLIGFIDGAILLLLYTVAFWFPSMLHARGITNPMTIGFITVLPHLCAVVSMLVNGWHSDKSGERVWHVAIPAILAAVFLSLATIPSLSLSLLVACVVVANACVLAALPPFWCIPTQYLEGGKAAPGLALATSIANTAGFFSTSAVGFALQLTGSIGGVMLTFAGIMMIAVCGVFFLPKGSKNFSKK</sequence>
<keyword evidence="3 6" id="KW-0812">Transmembrane</keyword>
<keyword evidence="2" id="KW-0813">Transport</keyword>
<feature type="transmembrane region" description="Helical" evidence="6">
    <location>
        <begin position="364"/>
        <end position="388"/>
    </location>
</feature>
<feature type="transmembrane region" description="Helical" evidence="6">
    <location>
        <begin position="82"/>
        <end position="102"/>
    </location>
</feature>
<feature type="transmembrane region" description="Helical" evidence="6">
    <location>
        <begin position="209"/>
        <end position="229"/>
    </location>
</feature>
<evidence type="ECO:0000256" key="4">
    <source>
        <dbReference type="ARBA" id="ARBA00022989"/>
    </source>
</evidence>
<dbReference type="FunFam" id="1.20.1250.20:FF:000018">
    <property type="entry name" value="MFS transporter permease"/>
    <property type="match status" value="1"/>
</dbReference>
<evidence type="ECO:0000256" key="1">
    <source>
        <dbReference type="ARBA" id="ARBA00004141"/>
    </source>
</evidence>
<evidence type="ECO:0000259" key="7">
    <source>
        <dbReference type="PROSITE" id="PS50850"/>
    </source>
</evidence>
<evidence type="ECO:0000313" key="9">
    <source>
        <dbReference type="Proteomes" id="UP000220394"/>
    </source>
</evidence>
<evidence type="ECO:0000256" key="3">
    <source>
        <dbReference type="ARBA" id="ARBA00022692"/>
    </source>
</evidence>
<dbReference type="InterPro" id="IPR011701">
    <property type="entry name" value="MFS"/>
</dbReference>
<feature type="transmembrane region" description="Helical" evidence="6">
    <location>
        <begin position="339"/>
        <end position="358"/>
    </location>
</feature>
<dbReference type="Gene3D" id="1.20.1250.20">
    <property type="entry name" value="MFS general substrate transporter like domains"/>
    <property type="match status" value="2"/>
</dbReference>
<feature type="transmembrane region" description="Helical" evidence="6">
    <location>
        <begin position="400"/>
        <end position="423"/>
    </location>
</feature>
<dbReference type="EMBL" id="CP022699">
    <property type="protein sequence ID" value="ATJ90880.1"/>
    <property type="molecule type" value="Genomic_DNA"/>
</dbReference>
<dbReference type="CDD" id="cd17319">
    <property type="entry name" value="MFS_ExuT_GudP_like"/>
    <property type="match status" value="1"/>
</dbReference>
<evidence type="ECO:0000313" key="8">
    <source>
        <dbReference type="EMBL" id="ATJ90880.1"/>
    </source>
</evidence>
<dbReference type="GO" id="GO:0016020">
    <property type="term" value="C:membrane"/>
    <property type="evidence" value="ECO:0007669"/>
    <property type="project" value="UniProtKB-SubCell"/>
</dbReference>
<organism evidence="8 9">
    <name type="scientific">Acetobacter tropicalis</name>
    <dbReference type="NCBI Taxonomy" id="104102"/>
    <lineage>
        <taxon>Bacteria</taxon>
        <taxon>Pseudomonadati</taxon>
        <taxon>Pseudomonadota</taxon>
        <taxon>Alphaproteobacteria</taxon>
        <taxon>Acetobacterales</taxon>
        <taxon>Acetobacteraceae</taxon>
        <taxon>Acetobacter</taxon>
    </lineage>
</organism>
<evidence type="ECO:0000256" key="5">
    <source>
        <dbReference type="ARBA" id="ARBA00023136"/>
    </source>
</evidence>
<dbReference type="Pfam" id="PF07690">
    <property type="entry name" value="MFS_1"/>
    <property type="match status" value="1"/>
</dbReference>
<dbReference type="InterPro" id="IPR036259">
    <property type="entry name" value="MFS_trans_sf"/>
</dbReference>
<keyword evidence="5 6" id="KW-0472">Membrane</keyword>
<feature type="transmembrane region" description="Helical" evidence="6">
    <location>
        <begin position="114"/>
        <end position="134"/>
    </location>
</feature>
<feature type="transmembrane region" description="Helical" evidence="6">
    <location>
        <begin position="172"/>
        <end position="197"/>
    </location>
</feature>
<dbReference type="PROSITE" id="PS50850">
    <property type="entry name" value="MFS"/>
    <property type="match status" value="1"/>
</dbReference>
<feature type="transmembrane region" description="Helical" evidence="6">
    <location>
        <begin position="140"/>
        <end position="160"/>
    </location>
</feature>
<feature type="domain" description="Major facilitator superfamily (MFS) profile" evidence="7">
    <location>
        <begin position="48"/>
        <end position="455"/>
    </location>
</feature>
<comment type="subcellular location">
    <subcellularLocation>
        <location evidence="1">Membrane</location>
        <topology evidence="1">Multi-pass membrane protein</topology>
    </subcellularLocation>
</comment>
<protein>
    <submittedName>
        <fullName evidence="8">MFS transporter</fullName>
    </submittedName>
</protein>
<feature type="transmembrane region" description="Helical" evidence="6">
    <location>
        <begin position="307"/>
        <end position="327"/>
    </location>
</feature>
<dbReference type="InterPro" id="IPR020846">
    <property type="entry name" value="MFS_dom"/>
</dbReference>
<dbReference type="Proteomes" id="UP000220394">
    <property type="component" value="Chromosome"/>
</dbReference>
<dbReference type="AlphaFoldDB" id="A0A291PHC7"/>
<reference evidence="8 9" key="1">
    <citation type="submission" date="2017-08" db="EMBL/GenBank/DDBJ databases">
        <title>Complete Genome Sequence of Acetobacter tropicalis Oregon-R-modENCODE STRAIN BDGP1, an acetic acid bacterium isolated from Drosophila melanogaster gut.</title>
        <authorList>
            <person name="Wan K.H."/>
            <person name="Yu C."/>
            <person name="Park S."/>
            <person name="Hammonds A.S."/>
            <person name="Booth B.W."/>
            <person name="Celniker S.E."/>
        </authorList>
    </citation>
    <scope>NUCLEOTIDE SEQUENCE [LARGE SCALE GENOMIC DNA]</scope>
    <source>
        <strain evidence="8 9">BDGP1</strain>
    </source>
</reference>
<feature type="transmembrane region" description="Helical" evidence="6">
    <location>
        <begin position="44"/>
        <end position="62"/>
    </location>
</feature>
<evidence type="ECO:0000256" key="2">
    <source>
        <dbReference type="ARBA" id="ARBA00022448"/>
    </source>
</evidence>
<proteinExistence type="predicted"/>
<evidence type="ECO:0000256" key="6">
    <source>
        <dbReference type="SAM" id="Phobius"/>
    </source>
</evidence>
<dbReference type="SUPFAM" id="SSF103473">
    <property type="entry name" value="MFS general substrate transporter"/>
    <property type="match status" value="1"/>
</dbReference>
<dbReference type="PANTHER" id="PTHR43791:SF36">
    <property type="entry name" value="TRANSPORTER, PUTATIVE (AFU_ORTHOLOGUE AFUA_6G08340)-RELATED"/>
    <property type="match status" value="1"/>
</dbReference>
<feature type="transmembrane region" description="Helical" evidence="6">
    <location>
        <begin position="429"/>
        <end position="450"/>
    </location>
</feature>